<dbReference type="PROSITE" id="PS51450">
    <property type="entry name" value="LRR"/>
    <property type="match status" value="1"/>
</dbReference>
<name>A0A1Y2I3I8_9FUNG</name>
<dbReference type="GO" id="GO:0005737">
    <property type="term" value="C:cytoplasm"/>
    <property type="evidence" value="ECO:0007669"/>
    <property type="project" value="TreeGrafter"/>
</dbReference>
<evidence type="ECO:0000256" key="3">
    <source>
        <dbReference type="ARBA" id="ARBA00022614"/>
    </source>
</evidence>
<dbReference type="Gene3D" id="3.80.10.10">
    <property type="entry name" value="Ribonuclease Inhibitor"/>
    <property type="match status" value="2"/>
</dbReference>
<dbReference type="Proteomes" id="UP000193411">
    <property type="component" value="Unassembled WGS sequence"/>
</dbReference>
<comment type="subcellular location">
    <subcellularLocation>
        <location evidence="1">Cytoplasm</location>
    </subcellularLocation>
</comment>
<keyword evidence="7" id="KW-1185">Reference proteome</keyword>
<evidence type="ECO:0000256" key="2">
    <source>
        <dbReference type="ARBA" id="ARBA00022490"/>
    </source>
</evidence>
<evidence type="ECO:0000313" key="7">
    <source>
        <dbReference type="Proteomes" id="UP000193411"/>
    </source>
</evidence>
<evidence type="ECO:0000256" key="4">
    <source>
        <dbReference type="ARBA" id="ARBA00022737"/>
    </source>
</evidence>
<feature type="region of interest" description="Disordered" evidence="5">
    <location>
        <begin position="245"/>
        <end position="314"/>
    </location>
</feature>
<dbReference type="STRING" id="765915.A0A1Y2I3I8"/>
<sequence>MLSDKEIVYANVSKVDRTADGKGFAFIKLDAAGKGMTSLDAISDYPHLRIIDVSKNGLTTLGKGLLGPTHLMTLVAAGNKLTSVDNTVFAKQKYLLYLDLSENEITKCETTNWVHLARFFLNTRGRTNKLTSVVLGELSKLQKLYLAQNQLTNLAFVKGKFGLETLHLRENLISSLKPFADSGLSKLTYLNLRNNKIDEFDEIDHLRPLKALIKLNLQENPVCEKESYRLNVVYRLPKLQVLDKEPINPDEREEGEQVRVQNERAREQERARQEAERAAAAGVNAAIEEAPEEGDAGANAGEAEGDGGAGEGNE</sequence>
<keyword evidence="3" id="KW-0433">Leucine-rich repeat</keyword>
<dbReference type="SUPFAM" id="SSF52058">
    <property type="entry name" value="L domain-like"/>
    <property type="match status" value="1"/>
</dbReference>
<dbReference type="Pfam" id="PF13855">
    <property type="entry name" value="LRR_8"/>
    <property type="match status" value="1"/>
</dbReference>
<reference evidence="6 7" key="1">
    <citation type="submission" date="2016-07" db="EMBL/GenBank/DDBJ databases">
        <title>Pervasive Adenine N6-methylation of Active Genes in Fungi.</title>
        <authorList>
            <consortium name="DOE Joint Genome Institute"/>
            <person name="Mondo S.J."/>
            <person name="Dannebaum R.O."/>
            <person name="Kuo R.C."/>
            <person name="Labutti K."/>
            <person name="Haridas S."/>
            <person name="Kuo A."/>
            <person name="Salamov A."/>
            <person name="Ahrendt S.R."/>
            <person name="Lipzen A."/>
            <person name="Sullivan W."/>
            <person name="Andreopoulos W.B."/>
            <person name="Clum A."/>
            <person name="Lindquist E."/>
            <person name="Daum C."/>
            <person name="Ramamoorthy G.K."/>
            <person name="Gryganskyi A."/>
            <person name="Culley D."/>
            <person name="Magnuson J.K."/>
            <person name="James T.Y."/>
            <person name="O'Malley M.A."/>
            <person name="Stajich J.E."/>
            <person name="Spatafora J.W."/>
            <person name="Visel A."/>
            <person name="Grigoriev I.V."/>
        </authorList>
    </citation>
    <scope>NUCLEOTIDE SEQUENCE [LARGE SCALE GENOMIC DNA]</scope>
    <source>
        <strain evidence="6 7">PL171</strain>
    </source>
</reference>
<dbReference type="InterPro" id="IPR001611">
    <property type="entry name" value="Leu-rich_rpt"/>
</dbReference>
<gene>
    <name evidence="6" type="ORF">BCR44DRAFT_1494941</name>
</gene>
<dbReference type="PANTHER" id="PTHR15454">
    <property type="entry name" value="NISCHARIN RELATED"/>
    <property type="match status" value="1"/>
</dbReference>
<evidence type="ECO:0000313" key="6">
    <source>
        <dbReference type="EMBL" id="ORZ41435.1"/>
    </source>
</evidence>
<dbReference type="InterPro" id="IPR032675">
    <property type="entry name" value="LRR_dom_sf"/>
</dbReference>
<dbReference type="EMBL" id="MCFL01000001">
    <property type="protein sequence ID" value="ORZ41435.1"/>
    <property type="molecule type" value="Genomic_DNA"/>
</dbReference>
<dbReference type="AlphaFoldDB" id="A0A1Y2I3I8"/>
<feature type="compositionally biased region" description="Low complexity" evidence="5">
    <location>
        <begin position="278"/>
        <end position="288"/>
    </location>
</feature>
<accession>A0A1Y2I3I8</accession>
<dbReference type="OrthoDB" id="266138at2759"/>
<protein>
    <recommendedName>
        <fullName evidence="8">Leucine-rich repeat-domain-containing protein</fullName>
    </recommendedName>
</protein>
<dbReference type="Pfam" id="PF14580">
    <property type="entry name" value="LRR_9"/>
    <property type="match status" value="1"/>
</dbReference>
<organism evidence="6 7">
    <name type="scientific">Catenaria anguillulae PL171</name>
    <dbReference type="NCBI Taxonomy" id="765915"/>
    <lineage>
        <taxon>Eukaryota</taxon>
        <taxon>Fungi</taxon>
        <taxon>Fungi incertae sedis</taxon>
        <taxon>Blastocladiomycota</taxon>
        <taxon>Blastocladiomycetes</taxon>
        <taxon>Blastocladiales</taxon>
        <taxon>Catenariaceae</taxon>
        <taxon>Catenaria</taxon>
    </lineage>
</organism>
<evidence type="ECO:0008006" key="8">
    <source>
        <dbReference type="Google" id="ProtNLM"/>
    </source>
</evidence>
<feature type="compositionally biased region" description="Basic and acidic residues" evidence="5">
    <location>
        <begin position="245"/>
        <end position="277"/>
    </location>
</feature>
<proteinExistence type="predicted"/>
<comment type="caution">
    <text evidence="6">The sequence shown here is derived from an EMBL/GenBank/DDBJ whole genome shotgun (WGS) entry which is preliminary data.</text>
</comment>
<evidence type="ECO:0000256" key="5">
    <source>
        <dbReference type="SAM" id="MobiDB-lite"/>
    </source>
</evidence>
<dbReference type="InterPro" id="IPR003591">
    <property type="entry name" value="Leu-rich_rpt_typical-subtyp"/>
</dbReference>
<keyword evidence="4" id="KW-0677">Repeat</keyword>
<evidence type="ECO:0000256" key="1">
    <source>
        <dbReference type="ARBA" id="ARBA00004496"/>
    </source>
</evidence>
<dbReference type="SMART" id="SM00369">
    <property type="entry name" value="LRR_TYP"/>
    <property type="match status" value="4"/>
</dbReference>
<dbReference type="PANTHER" id="PTHR15454:SF69">
    <property type="entry name" value="SERINE_THREONINE-PROTEIN KINASE 11-INTERACTING PROTEIN"/>
    <property type="match status" value="1"/>
</dbReference>
<keyword evidence="2" id="KW-0963">Cytoplasm</keyword>